<gene>
    <name evidence="5" type="ORF">MNBD_GAMMA13-198</name>
</gene>
<dbReference type="InterPro" id="IPR006225">
    <property type="entry name" value="PsdUridine_synth_RluC/D"/>
</dbReference>
<dbReference type="CDD" id="cd00165">
    <property type="entry name" value="S4"/>
    <property type="match status" value="1"/>
</dbReference>
<dbReference type="GO" id="GO:0003723">
    <property type="term" value="F:RNA binding"/>
    <property type="evidence" value="ECO:0007669"/>
    <property type="project" value="UniProtKB-KW"/>
</dbReference>
<dbReference type="EC" id="5.4.99.23" evidence="5"/>
<dbReference type="InterPro" id="IPR036986">
    <property type="entry name" value="S4_RNA-bd_sf"/>
</dbReference>
<dbReference type="InterPro" id="IPR002942">
    <property type="entry name" value="S4_RNA-bd"/>
</dbReference>
<sequence>MSEQIKLTACIPENATGRRFDQVLAELFSAYSRSRLQQWVREGAALLDDRVVAPKYRVSGGERVEIRALLSEDSEILPQAIPLDIRYEDAELLVINKSAGLVVHPAAGNRDGTLQNALLHYDAGQAALPRAGIVHRLDKDTSGLMVVARKLSAHKSLVEQLQARTVHREYLALVQGRVTASGNVDAPIGRHPRDRLRMAVVESGKPAMTHYRVLERFPAHTLIEARLETGRTHQIRVHMASIHYPLVGDPLYGGRFRLPAGASEPLVETLRKFRRQALHARRLELIHPHSGNLVGWEAELPVDFENLLSALRES</sequence>
<dbReference type="PANTHER" id="PTHR21600:SF44">
    <property type="entry name" value="RIBOSOMAL LARGE SUBUNIT PSEUDOURIDINE SYNTHASE D"/>
    <property type="match status" value="1"/>
</dbReference>
<keyword evidence="3 5" id="KW-0413">Isomerase</keyword>
<comment type="similarity">
    <text evidence="1">Belongs to the pseudouridine synthase RluA family.</text>
</comment>
<dbReference type="FunFam" id="3.30.2350.10:FF:000006">
    <property type="entry name" value="Pseudouridine synthase"/>
    <property type="match status" value="1"/>
</dbReference>
<dbReference type="InterPro" id="IPR006145">
    <property type="entry name" value="PsdUridine_synth_RsuA/RluA"/>
</dbReference>
<dbReference type="EMBL" id="UOFK01000023">
    <property type="protein sequence ID" value="VAW72901.1"/>
    <property type="molecule type" value="Genomic_DNA"/>
</dbReference>
<evidence type="ECO:0000256" key="2">
    <source>
        <dbReference type="ARBA" id="ARBA00022884"/>
    </source>
</evidence>
<dbReference type="NCBIfam" id="TIGR00005">
    <property type="entry name" value="rluA_subfam"/>
    <property type="match status" value="1"/>
</dbReference>
<evidence type="ECO:0000256" key="1">
    <source>
        <dbReference type="ARBA" id="ARBA00010876"/>
    </source>
</evidence>
<dbReference type="Pfam" id="PF00849">
    <property type="entry name" value="PseudoU_synth_2"/>
    <property type="match status" value="1"/>
</dbReference>
<dbReference type="SUPFAM" id="SSF55120">
    <property type="entry name" value="Pseudouridine synthase"/>
    <property type="match status" value="1"/>
</dbReference>
<dbReference type="SMART" id="SM00363">
    <property type="entry name" value="S4"/>
    <property type="match status" value="1"/>
</dbReference>
<evidence type="ECO:0000313" key="5">
    <source>
        <dbReference type="EMBL" id="VAW72901.1"/>
    </source>
</evidence>
<dbReference type="InterPro" id="IPR050188">
    <property type="entry name" value="RluA_PseudoU_synthase"/>
</dbReference>
<dbReference type="Pfam" id="PF01479">
    <property type="entry name" value="S4"/>
    <property type="match status" value="1"/>
</dbReference>
<dbReference type="PROSITE" id="PS01129">
    <property type="entry name" value="PSI_RLU"/>
    <property type="match status" value="1"/>
</dbReference>
<protein>
    <submittedName>
        <fullName evidence="5">Ribosomal large subunit pseudouridine synthase D</fullName>
        <ecNumber evidence="5">5.4.99.23</ecNumber>
    </submittedName>
</protein>
<dbReference type="SUPFAM" id="SSF55174">
    <property type="entry name" value="Alpha-L RNA-binding motif"/>
    <property type="match status" value="1"/>
</dbReference>
<dbReference type="PANTHER" id="PTHR21600">
    <property type="entry name" value="MITOCHONDRIAL RNA PSEUDOURIDINE SYNTHASE"/>
    <property type="match status" value="1"/>
</dbReference>
<accession>A0A3B0XZG6</accession>
<dbReference type="InterPro" id="IPR006224">
    <property type="entry name" value="PsdUridine_synth_RluA-like_CS"/>
</dbReference>
<feature type="domain" description="RNA-binding S4" evidence="4">
    <location>
        <begin position="18"/>
        <end position="82"/>
    </location>
</feature>
<organism evidence="5">
    <name type="scientific">hydrothermal vent metagenome</name>
    <dbReference type="NCBI Taxonomy" id="652676"/>
    <lineage>
        <taxon>unclassified sequences</taxon>
        <taxon>metagenomes</taxon>
        <taxon>ecological metagenomes</taxon>
    </lineage>
</organism>
<dbReference type="GO" id="GO:0000455">
    <property type="term" value="P:enzyme-directed rRNA pseudouridine synthesis"/>
    <property type="evidence" value="ECO:0007669"/>
    <property type="project" value="TreeGrafter"/>
</dbReference>
<evidence type="ECO:0000256" key="3">
    <source>
        <dbReference type="ARBA" id="ARBA00023235"/>
    </source>
</evidence>
<dbReference type="InterPro" id="IPR020103">
    <property type="entry name" value="PsdUridine_synth_cat_dom_sf"/>
</dbReference>
<dbReference type="GO" id="GO:0160140">
    <property type="term" value="F:23S rRNA pseudouridine(1911/1915/1917) synthase activity"/>
    <property type="evidence" value="ECO:0007669"/>
    <property type="project" value="UniProtKB-EC"/>
</dbReference>
<evidence type="ECO:0000259" key="4">
    <source>
        <dbReference type="SMART" id="SM00363"/>
    </source>
</evidence>
<reference evidence="5" key="1">
    <citation type="submission" date="2018-06" db="EMBL/GenBank/DDBJ databases">
        <authorList>
            <person name="Zhirakovskaya E."/>
        </authorList>
    </citation>
    <scope>NUCLEOTIDE SEQUENCE</scope>
</reference>
<dbReference type="CDD" id="cd02869">
    <property type="entry name" value="PseudoU_synth_RluA_like"/>
    <property type="match status" value="1"/>
</dbReference>
<dbReference type="Gene3D" id="3.30.2350.10">
    <property type="entry name" value="Pseudouridine synthase"/>
    <property type="match status" value="1"/>
</dbReference>
<proteinExistence type="inferred from homology"/>
<dbReference type="PROSITE" id="PS50889">
    <property type="entry name" value="S4"/>
    <property type="match status" value="1"/>
</dbReference>
<name>A0A3B0XZG6_9ZZZZ</name>
<dbReference type="Gene3D" id="3.10.290.10">
    <property type="entry name" value="RNA-binding S4 domain"/>
    <property type="match status" value="1"/>
</dbReference>
<keyword evidence="2" id="KW-0694">RNA-binding</keyword>
<dbReference type="NCBIfam" id="NF008385">
    <property type="entry name" value="PRK11180.1"/>
    <property type="match status" value="1"/>
</dbReference>
<dbReference type="AlphaFoldDB" id="A0A3B0XZG6"/>